<sequence>MKVLAELNKLTKRTEILSLRAQTFEEERILGCIVKGAKENRFFEITDSSGNRLFSFRFV</sequence>
<accession>A0A0F9SUS3</accession>
<dbReference type="EMBL" id="LAZR01000400">
    <property type="protein sequence ID" value="KKN70634.1"/>
    <property type="molecule type" value="Genomic_DNA"/>
</dbReference>
<protein>
    <submittedName>
        <fullName evidence="1">Uncharacterized protein</fullName>
    </submittedName>
</protein>
<evidence type="ECO:0000313" key="1">
    <source>
        <dbReference type="EMBL" id="KKN70634.1"/>
    </source>
</evidence>
<name>A0A0F9SUS3_9ZZZZ</name>
<organism evidence="1">
    <name type="scientific">marine sediment metagenome</name>
    <dbReference type="NCBI Taxonomy" id="412755"/>
    <lineage>
        <taxon>unclassified sequences</taxon>
        <taxon>metagenomes</taxon>
        <taxon>ecological metagenomes</taxon>
    </lineage>
</organism>
<reference evidence="1" key="1">
    <citation type="journal article" date="2015" name="Nature">
        <title>Complex archaea that bridge the gap between prokaryotes and eukaryotes.</title>
        <authorList>
            <person name="Spang A."/>
            <person name="Saw J.H."/>
            <person name="Jorgensen S.L."/>
            <person name="Zaremba-Niedzwiedzka K."/>
            <person name="Martijn J."/>
            <person name="Lind A.E."/>
            <person name="van Eijk R."/>
            <person name="Schleper C."/>
            <person name="Guy L."/>
            <person name="Ettema T.J."/>
        </authorList>
    </citation>
    <scope>NUCLEOTIDE SEQUENCE</scope>
</reference>
<comment type="caution">
    <text evidence="1">The sequence shown here is derived from an EMBL/GenBank/DDBJ whole genome shotgun (WGS) entry which is preliminary data.</text>
</comment>
<gene>
    <name evidence="1" type="ORF">LCGC14_0429070</name>
</gene>
<dbReference type="AlphaFoldDB" id="A0A0F9SUS3"/>
<proteinExistence type="predicted"/>